<sequence length="129" mass="14010">MSNGPLPSKRCMLSELPARAVGDKVRFLGCVDSYGTRTGLLTLKHSFPSSSNVRASVDVKLLLQCLNTGQTDVGRWVHVMGYVTSITKPRDVHRNTCDGAYVGVQALVLWPADDLDISAYEDSVSKPVT</sequence>
<evidence type="ECO:0000313" key="1">
    <source>
        <dbReference type="EMBL" id="KAK9415383.1"/>
    </source>
</evidence>
<reference evidence="1 2" key="1">
    <citation type="journal article" date="2024" name="J. Plant Pathol.">
        <title>Sequence and assembly of the genome of Seiridium unicorne, isolate CBS 538.82, causal agent of cypress canker disease.</title>
        <authorList>
            <person name="Scali E."/>
            <person name="Rocca G.D."/>
            <person name="Danti R."/>
            <person name="Garbelotto M."/>
            <person name="Barberini S."/>
            <person name="Baroncelli R."/>
            <person name="Emiliani G."/>
        </authorList>
    </citation>
    <scope>NUCLEOTIDE SEQUENCE [LARGE SCALE GENOMIC DNA]</scope>
    <source>
        <strain evidence="1 2">BM-138-508</strain>
    </source>
</reference>
<organism evidence="1 2">
    <name type="scientific">Seiridium unicorne</name>
    <dbReference type="NCBI Taxonomy" id="138068"/>
    <lineage>
        <taxon>Eukaryota</taxon>
        <taxon>Fungi</taxon>
        <taxon>Dikarya</taxon>
        <taxon>Ascomycota</taxon>
        <taxon>Pezizomycotina</taxon>
        <taxon>Sordariomycetes</taxon>
        <taxon>Xylariomycetidae</taxon>
        <taxon>Amphisphaeriales</taxon>
        <taxon>Sporocadaceae</taxon>
        <taxon>Seiridium</taxon>
    </lineage>
</organism>
<dbReference type="EMBL" id="JARVKF010000417">
    <property type="protein sequence ID" value="KAK9415383.1"/>
    <property type="molecule type" value="Genomic_DNA"/>
</dbReference>
<accession>A0ABR2UL77</accession>
<keyword evidence="2" id="KW-1185">Reference proteome</keyword>
<gene>
    <name evidence="1" type="ORF">SUNI508_10573</name>
</gene>
<dbReference type="Proteomes" id="UP001408356">
    <property type="component" value="Unassembled WGS sequence"/>
</dbReference>
<dbReference type="InterPro" id="IPR012340">
    <property type="entry name" value="NA-bd_OB-fold"/>
</dbReference>
<dbReference type="Gene3D" id="2.40.50.140">
    <property type="entry name" value="Nucleic acid-binding proteins"/>
    <property type="match status" value="1"/>
</dbReference>
<protein>
    <submittedName>
        <fullName evidence="1">Uncharacterized protein</fullName>
    </submittedName>
</protein>
<name>A0ABR2UL77_9PEZI</name>
<proteinExistence type="predicted"/>
<dbReference type="InterPro" id="IPR024222">
    <property type="entry name" value="Ten1_fungal"/>
</dbReference>
<comment type="caution">
    <text evidence="1">The sequence shown here is derived from an EMBL/GenBank/DDBJ whole genome shotgun (WGS) entry which is preliminary data.</text>
</comment>
<evidence type="ECO:0000313" key="2">
    <source>
        <dbReference type="Proteomes" id="UP001408356"/>
    </source>
</evidence>
<dbReference type="Pfam" id="PF12658">
    <property type="entry name" value="Ten1"/>
    <property type="match status" value="1"/>
</dbReference>